<dbReference type="Pfam" id="PF06935">
    <property type="entry name" value="DUF1284"/>
    <property type="match status" value="1"/>
</dbReference>
<dbReference type="AlphaFoldDB" id="A0A7J2TIP2"/>
<proteinExistence type="predicted"/>
<sequence length="119" mass="14063">MHKLRGHHLICLHFFKGMGYDDRFVENIKRILESIDEVEIVDGIDDVCKFCPHNAGFCNYSPDSEKEVRELDRFALELLGFNVGDSVKWKDIKSRIPKLIEEWRIFACKECEWRNVCDL</sequence>
<dbReference type="InterPro" id="IPR009702">
    <property type="entry name" value="DUF1284"/>
</dbReference>
<gene>
    <name evidence="1" type="ORF">ENP88_02700</name>
</gene>
<name>A0A7J2TIP2_ARCFL</name>
<protein>
    <submittedName>
        <fullName evidence="1">DUF1284 domain-containing protein</fullName>
    </submittedName>
</protein>
<accession>A0A7J2TIP2</accession>
<organism evidence="1">
    <name type="scientific">Archaeoglobus fulgidus</name>
    <dbReference type="NCBI Taxonomy" id="2234"/>
    <lineage>
        <taxon>Archaea</taxon>
        <taxon>Methanobacteriati</taxon>
        <taxon>Methanobacteriota</taxon>
        <taxon>Archaeoglobi</taxon>
        <taxon>Archaeoglobales</taxon>
        <taxon>Archaeoglobaceae</taxon>
        <taxon>Archaeoglobus</taxon>
    </lineage>
</organism>
<comment type="caution">
    <text evidence="1">The sequence shown here is derived from an EMBL/GenBank/DDBJ whole genome shotgun (WGS) entry which is preliminary data.</text>
</comment>
<reference evidence="1" key="1">
    <citation type="journal article" date="2020" name="mSystems">
        <title>Genome- and Community-Level Interaction Insights into Carbon Utilization and Element Cycling Functions of Hydrothermarchaeota in Hydrothermal Sediment.</title>
        <authorList>
            <person name="Zhou Z."/>
            <person name="Liu Y."/>
            <person name="Xu W."/>
            <person name="Pan J."/>
            <person name="Luo Z.H."/>
            <person name="Li M."/>
        </authorList>
    </citation>
    <scope>NUCLEOTIDE SEQUENCE [LARGE SCALE GENOMIC DNA]</scope>
    <source>
        <strain evidence="1">SpSt-26</strain>
    </source>
</reference>
<evidence type="ECO:0000313" key="1">
    <source>
        <dbReference type="EMBL" id="HEH35066.1"/>
    </source>
</evidence>
<dbReference type="EMBL" id="DSLA01000043">
    <property type="protein sequence ID" value="HEH35066.1"/>
    <property type="molecule type" value="Genomic_DNA"/>
</dbReference>